<protein>
    <submittedName>
        <fullName evidence="1">Uncharacterized protein</fullName>
    </submittedName>
</protein>
<reference evidence="1 2" key="1">
    <citation type="submission" date="2024-11" db="EMBL/GenBank/DDBJ databases">
        <title>Adaptive evolution of stress response genes in parasites aligns with host niche diversity.</title>
        <authorList>
            <person name="Hahn C."/>
            <person name="Resl P."/>
        </authorList>
    </citation>
    <scope>NUCLEOTIDE SEQUENCE [LARGE SCALE GENOMIC DNA]</scope>
    <source>
        <strain evidence="1">EGGRZ-B1_66</strain>
        <tissue evidence="1">Body</tissue>
    </source>
</reference>
<feature type="non-terminal residue" evidence="1">
    <location>
        <position position="119"/>
    </location>
</feature>
<evidence type="ECO:0000313" key="1">
    <source>
        <dbReference type="EMBL" id="KAL3312324.1"/>
    </source>
</evidence>
<comment type="caution">
    <text evidence="1">The sequence shown here is derived from an EMBL/GenBank/DDBJ whole genome shotgun (WGS) entry which is preliminary data.</text>
</comment>
<organism evidence="1 2">
    <name type="scientific">Cichlidogyrus casuarinus</name>
    <dbReference type="NCBI Taxonomy" id="1844966"/>
    <lineage>
        <taxon>Eukaryota</taxon>
        <taxon>Metazoa</taxon>
        <taxon>Spiralia</taxon>
        <taxon>Lophotrochozoa</taxon>
        <taxon>Platyhelminthes</taxon>
        <taxon>Monogenea</taxon>
        <taxon>Monopisthocotylea</taxon>
        <taxon>Dactylogyridea</taxon>
        <taxon>Ancyrocephalidae</taxon>
        <taxon>Cichlidogyrus</taxon>
    </lineage>
</organism>
<proteinExistence type="predicted"/>
<keyword evidence="2" id="KW-1185">Reference proteome</keyword>
<name>A0ABD2PYG9_9PLAT</name>
<accession>A0ABD2PYG9</accession>
<dbReference type="Proteomes" id="UP001626550">
    <property type="component" value="Unassembled WGS sequence"/>
</dbReference>
<gene>
    <name evidence="1" type="ORF">Ciccas_009085</name>
</gene>
<dbReference type="AlphaFoldDB" id="A0ABD2PYG9"/>
<evidence type="ECO:0000313" key="2">
    <source>
        <dbReference type="Proteomes" id="UP001626550"/>
    </source>
</evidence>
<dbReference type="EMBL" id="JBJKFK010001746">
    <property type="protein sequence ID" value="KAL3312324.1"/>
    <property type="molecule type" value="Genomic_DNA"/>
</dbReference>
<sequence>MLPDSVQFWPTKGNLTRTIMDLVRSNRSCTFKMSSVDNFVVALYALNKMKSELNLATTSFSIAPMNTKKIYHGNFDDILKKHQNIVDLLPFSHAVTGGANSSPAFAGVKKVDLLREFLR</sequence>